<dbReference type="EMBL" id="JAATEJ010000005">
    <property type="protein sequence ID" value="NJP43482.1"/>
    <property type="molecule type" value="Genomic_DNA"/>
</dbReference>
<dbReference type="PANTHER" id="PTHR11487">
    <property type="entry name" value="THIOESTERASE"/>
    <property type="match status" value="1"/>
</dbReference>
<evidence type="ECO:0000259" key="4">
    <source>
        <dbReference type="SMART" id="SM00824"/>
    </source>
</evidence>
<proteinExistence type="inferred from homology"/>
<dbReference type="PANTHER" id="PTHR11487:SF0">
    <property type="entry name" value="S-ACYL FATTY ACID SYNTHASE THIOESTERASE, MEDIUM CHAIN"/>
    <property type="match status" value="1"/>
</dbReference>
<dbReference type="InterPro" id="IPR001031">
    <property type="entry name" value="Thioesterase"/>
</dbReference>
<accession>A0ABX0ZLT1</accession>
<evidence type="ECO:0000256" key="1">
    <source>
        <dbReference type="ARBA" id="ARBA00007169"/>
    </source>
</evidence>
<feature type="compositionally biased region" description="Pro residues" evidence="3">
    <location>
        <begin position="246"/>
        <end position="259"/>
    </location>
</feature>
<gene>
    <name evidence="5" type="ORF">HCN08_08730</name>
</gene>
<dbReference type="InterPro" id="IPR029058">
    <property type="entry name" value="AB_hydrolase_fold"/>
</dbReference>
<evidence type="ECO:0000313" key="5">
    <source>
        <dbReference type="EMBL" id="NJP43482.1"/>
    </source>
</evidence>
<reference evidence="5 6" key="1">
    <citation type="submission" date="2020-03" db="EMBL/GenBank/DDBJ databases">
        <title>WGS of actinomycetes isolated from Thailand.</title>
        <authorList>
            <person name="Thawai C."/>
        </authorList>
    </citation>
    <scope>NUCLEOTIDE SEQUENCE [LARGE SCALE GENOMIC DNA]</scope>
    <source>
        <strain evidence="5 6">PRB2-1</strain>
    </source>
</reference>
<sequence length="277" mass="29383">MNGRWLRCPEPRPGAALRLVCFPHAGGGASAFRGWPDLLPPWIELLAVQYPGREDRFCEPPVTELPVAARAVAAELAAVDGRPVALFGHSMGGAVAHEVALALAAAGRPEPAHLVVSAREPVAHVRPGSVHLGGDAALRAELVRLGGTSRELLDNAELWQLLAPVLRADYRLIETYRPVPGRRLSCPVTAFAAEDDGELTVGQAAGWAEATAGPFALRTFPGGHFYLVPHRGQVVRALADCLRPAPGPPARIPEPPAGDRPPRTAPGHRPTVERGML</sequence>
<comment type="caution">
    <text evidence="5">The sequence shown here is derived from an EMBL/GenBank/DDBJ whole genome shotgun (WGS) entry which is preliminary data.</text>
</comment>
<dbReference type="RefSeq" id="WP_167982363.1">
    <property type="nucleotide sequence ID" value="NZ_JAATEJ010000005.1"/>
</dbReference>
<comment type="similarity">
    <text evidence="1">Belongs to the thioesterase family.</text>
</comment>
<dbReference type="InterPro" id="IPR012223">
    <property type="entry name" value="TEII"/>
</dbReference>
<feature type="region of interest" description="Disordered" evidence="3">
    <location>
        <begin position="246"/>
        <end position="277"/>
    </location>
</feature>
<keyword evidence="2" id="KW-0378">Hydrolase</keyword>
<dbReference type="SMART" id="SM00824">
    <property type="entry name" value="PKS_TE"/>
    <property type="match status" value="1"/>
</dbReference>
<evidence type="ECO:0000256" key="3">
    <source>
        <dbReference type="SAM" id="MobiDB-lite"/>
    </source>
</evidence>
<dbReference type="Gene3D" id="3.40.50.1820">
    <property type="entry name" value="alpha/beta hydrolase"/>
    <property type="match status" value="1"/>
</dbReference>
<evidence type="ECO:0000256" key="2">
    <source>
        <dbReference type="ARBA" id="ARBA00022801"/>
    </source>
</evidence>
<keyword evidence="6" id="KW-1185">Reference proteome</keyword>
<dbReference type="SUPFAM" id="SSF53474">
    <property type="entry name" value="alpha/beta-Hydrolases"/>
    <property type="match status" value="1"/>
</dbReference>
<protein>
    <submittedName>
        <fullName evidence="5">Thioesterase</fullName>
    </submittedName>
</protein>
<organism evidence="5 6">
    <name type="scientific">Actinacidiphila epipremni</name>
    <dbReference type="NCBI Taxonomy" id="2053013"/>
    <lineage>
        <taxon>Bacteria</taxon>
        <taxon>Bacillati</taxon>
        <taxon>Actinomycetota</taxon>
        <taxon>Actinomycetes</taxon>
        <taxon>Kitasatosporales</taxon>
        <taxon>Streptomycetaceae</taxon>
        <taxon>Actinacidiphila</taxon>
    </lineage>
</organism>
<name>A0ABX0ZLT1_9ACTN</name>
<evidence type="ECO:0000313" key="6">
    <source>
        <dbReference type="Proteomes" id="UP000734511"/>
    </source>
</evidence>
<dbReference type="Pfam" id="PF00975">
    <property type="entry name" value="Thioesterase"/>
    <property type="match status" value="1"/>
</dbReference>
<feature type="domain" description="Thioesterase TesA-like" evidence="4">
    <location>
        <begin position="20"/>
        <end position="242"/>
    </location>
</feature>
<dbReference type="Proteomes" id="UP000734511">
    <property type="component" value="Unassembled WGS sequence"/>
</dbReference>
<dbReference type="InterPro" id="IPR020802">
    <property type="entry name" value="TesA-like"/>
</dbReference>